<dbReference type="AlphaFoldDB" id="A0A9W4XIK4"/>
<dbReference type="EMBL" id="CAOQHR010000004">
    <property type="protein sequence ID" value="CAI6332973.1"/>
    <property type="molecule type" value="Genomic_DNA"/>
</dbReference>
<reference evidence="1" key="1">
    <citation type="submission" date="2023-01" db="EMBL/GenBank/DDBJ databases">
        <authorList>
            <person name="Van Ghelder C."/>
            <person name="Rancurel C."/>
        </authorList>
    </citation>
    <scope>NUCLEOTIDE SEQUENCE</scope>
    <source>
        <strain evidence="1">CNCM I-4278</strain>
    </source>
</reference>
<comment type="caution">
    <text evidence="1">The sequence shown here is derived from an EMBL/GenBank/DDBJ whole genome shotgun (WGS) entry which is preliminary data.</text>
</comment>
<gene>
    <name evidence="1" type="ORF">PDIGIT_LOCUS6006</name>
</gene>
<evidence type="ECO:0000313" key="1">
    <source>
        <dbReference type="EMBL" id="CAI6332973.1"/>
    </source>
</evidence>
<accession>A0A9W4XIK4</accession>
<protein>
    <submittedName>
        <fullName evidence="1">Uncharacterized protein</fullName>
    </submittedName>
</protein>
<proteinExistence type="predicted"/>
<name>A0A9W4XIK4_9PLEO</name>
<evidence type="ECO:0000313" key="2">
    <source>
        <dbReference type="Proteomes" id="UP001152607"/>
    </source>
</evidence>
<sequence length="52" mass="5847">MWWLPPQSMGESLSYWIRKFGAGVELGLGHRPTTLITGLNHCDSVRHGQLVL</sequence>
<keyword evidence="2" id="KW-1185">Reference proteome</keyword>
<dbReference type="Proteomes" id="UP001152607">
    <property type="component" value="Unassembled WGS sequence"/>
</dbReference>
<organism evidence="1 2">
    <name type="scientific">Periconia digitata</name>
    <dbReference type="NCBI Taxonomy" id="1303443"/>
    <lineage>
        <taxon>Eukaryota</taxon>
        <taxon>Fungi</taxon>
        <taxon>Dikarya</taxon>
        <taxon>Ascomycota</taxon>
        <taxon>Pezizomycotina</taxon>
        <taxon>Dothideomycetes</taxon>
        <taxon>Pleosporomycetidae</taxon>
        <taxon>Pleosporales</taxon>
        <taxon>Massarineae</taxon>
        <taxon>Periconiaceae</taxon>
        <taxon>Periconia</taxon>
    </lineage>
</organism>